<dbReference type="Proteomes" id="UP001642260">
    <property type="component" value="Unassembled WGS sequence"/>
</dbReference>
<dbReference type="Pfam" id="PF01535">
    <property type="entry name" value="PPR"/>
    <property type="match status" value="1"/>
</dbReference>
<sequence>MMMMMLLRSRTLLKSSSFLNRQISSTSAAAAATWNEYEDEKNLYTTVRSLIRSSELNKAVEYARSPVANKSRRATKVAIAELLVPALYDAKRYKDALSLFYLRDGQYYSLYCRTLIRKAFEKKRLSSDAKQEVEAKLNKCLVSNPPPYPIILGGGGDVIIEPPKNQYYDEKHLYSTVRFLIQNLSDLDTAMEYARFTAFTTTRTATTTATCDLIIAALCEAKRYTDAYHLFHYFFNQSNISLSVDCCNHIVKALCDDGHVHVALQLHHHIRGNHALLDYQTYRILTKALYLSGYMDEVLDLVKDIFSLDNPYKYDVVFLDEKDFDKAWALCCEELISSGKDGNNNNKVGYPTDHAPCTNAITRCCEDVNTLSHAKLILDVMLNHDPSAYKISSFQEMISANLKAGRLDDALETANMMVDANLRLVSILMKS</sequence>
<dbReference type="Gene3D" id="1.25.40.10">
    <property type="entry name" value="Tetratricopeptide repeat domain"/>
    <property type="match status" value="1"/>
</dbReference>
<protein>
    <recommendedName>
        <fullName evidence="4">Pentatricopeptide repeat-containing protein</fullName>
    </recommendedName>
</protein>
<proteinExistence type="predicted"/>
<organism evidence="2 3">
    <name type="scientific">Eruca vesicaria subsp. sativa</name>
    <name type="common">Garden rocket</name>
    <name type="synonym">Eruca sativa</name>
    <dbReference type="NCBI Taxonomy" id="29727"/>
    <lineage>
        <taxon>Eukaryota</taxon>
        <taxon>Viridiplantae</taxon>
        <taxon>Streptophyta</taxon>
        <taxon>Embryophyta</taxon>
        <taxon>Tracheophyta</taxon>
        <taxon>Spermatophyta</taxon>
        <taxon>Magnoliopsida</taxon>
        <taxon>eudicotyledons</taxon>
        <taxon>Gunneridae</taxon>
        <taxon>Pentapetalae</taxon>
        <taxon>rosids</taxon>
        <taxon>malvids</taxon>
        <taxon>Brassicales</taxon>
        <taxon>Brassicaceae</taxon>
        <taxon>Brassiceae</taxon>
        <taxon>Eruca</taxon>
    </lineage>
</organism>
<dbReference type="PANTHER" id="PTHR47937">
    <property type="entry name" value="PLASTID TRANSCRIPTIONALLY ACTIVE CHROMOSOME 2-LIKE PROTEIN"/>
    <property type="match status" value="1"/>
</dbReference>
<evidence type="ECO:0000313" key="3">
    <source>
        <dbReference type="Proteomes" id="UP001642260"/>
    </source>
</evidence>
<dbReference type="InterPro" id="IPR011990">
    <property type="entry name" value="TPR-like_helical_dom_sf"/>
</dbReference>
<dbReference type="InterPro" id="IPR002885">
    <property type="entry name" value="PPR_rpt"/>
</dbReference>
<keyword evidence="3" id="KW-1185">Reference proteome</keyword>
<comment type="caution">
    <text evidence="2">The sequence shown here is derived from an EMBL/GenBank/DDBJ whole genome shotgun (WGS) entry which is preliminary data.</text>
</comment>
<name>A0ABC8LT53_ERUVS</name>
<evidence type="ECO:0000256" key="1">
    <source>
        <dbReference type="ARBA" id="ARBA00022737"/>
    </source>
</evidence>
<dbReference type="AlphaFoldDB" id="A0ABC8LT53"/>
<accession>A0ABC8LT53</accession>
<dbReference type="InterPro" id="IPR052308">
    <property type="entry name" value="PPR_domain-containing"/>
</dbReference>
<dbReference type="PANTHER" id="PTHR47937:SF2">
    <property type="entry name" value="PENTATRICOPEPTIDE (PPR) REPEAT-CONTAINING PROTEIN, PF01535'-RELATED"/>
    <property type="match status" value="1"/>
</dbReference>
<evidence type="ECO:0008006" key="4">
    <source>
        <dbReference type="Google" id="ProtNLM"/>
    </source>
</evidence>
<evidence type="ECO:0000313" key="2">
    <source>
        <dbReference type="EMBL" id="CAH8387015.1"/>
    </source>
</evidence>
<reference evidence="2 3" key="1">
    <citation type="submission" date="2022-03" db="EMBL/GenBank/DDBJ databases">
        <authorList>
            <person name="Macdonald S."/>
            <person name="Ahmed S."/>
            <person name="Newling K."/>
        </authorList>
    </citation>
    <scope>NUCLEOTIDE SEQUENCE [LARGE SCALE GENOMIC DNA]</scope>
</reference>
<gene>
    <name evidence="2" type="ORF">ERUC_LOCUS39498</name>
</gene>
<dbReference type="EMBL" id="CAKOAT010735154">
    <property type="protein sequence ID" value="CAH8387015.1"/>
    <property type="molecule type" value="Genomic_DNA"/>
</dbReference>
<keyword evidence="1" id="KW-0677">Repeat</keyword>